<protein>
    <submittedName>
        <fullName evidence="8">Na+/H+ antiporter subunit E</fullName>
    </submittedName>
</protein>
<evidence type="ECO:0000313" key="8">
    <source>
        <dbReference type="EMBL" id="QLY40229.1"/>
    </source>
</evidence>
<comment type="similarity">
    <text evidence="2">Belongs to the CPA3 antiporters (TC 2.A.63) subunit E family.</text>
</comment>
<name>A0A7L6N6M2_9MOLU</name>
<dbReference type="PIRSF" id="PIRSF019239">
    <property type="entry name" value="MrpE"/>
    <property type="match status" value="1"/>
</dbReference>
<keyword evidence="5 7" id="KW-1133">Transmembrane helix</keyword>
<dbReference type="Proteomes" id="UP000512167">
    <property type="component" value="Chromosome"/>
</dbReference>
<proteinExistence type="inferred from homology"/>
<evidence type="ECO:0000256" key="2">
    <source>
        <dbReference type="ARBA" id="ARBA00006228"/>
    </source>
</evidence>
<dbReference type="AlphaFoldDB" id="A0A7L6N6M2"/>
<evidence type="ECO:0000256" key="6">
    <source>
        <dbReference type="ARBA" id="ARBA00023136"/>
    </source>
</evidence>
<accession>A0A7L6N6M2</accession>
<dbReference type="KEGG" id="tbk:HF295_04865"/>
<evidence type="ECO:0000256" key="1">
    <source>
        <dbReference type="ARBA" id="ARBA00004651"/>
    </source>
</evidence>
<dbReference type="EMBL" id="CP051151">
    <property type="protein sequence ID" value="QLY40229.1"/>
    <property type="molecule type" value="Genomic_DNA"/>
</dbReference>
<evidence type="ECO:0000256" key="3">
    <source>
        <dbReference type="ARBA" id="ARBA00022475"/>
    </source>
</evidence>
<reference evidence="8 9" key="1">
    <citation type="submission" date="2020-04" db="EMBL/GenBank/DDBJ databases">
        <authorList>
            <person name="Zheng R.K."/>
            <person name="Sun C.M."/>
        </authorList>
    </citation>
    <scope>NUCLEOTIDE SEQUENCE [LARGE SCALE GENOMIC DNA]</scope>
    <source>
        <strain evidence="9">zrk29</strain>
    </source>
</reference>
<evidence type="ECO:0000256" key="7">
    <source>
        <dbReference type="SAM" id="Phobius"/>
    </source>
</evidence>
<evidence type="ECO:0000313" key="9">
    <source>
        <dbReference type="Proteomes" id="UP000512167"/>
    </source>
</evidence>
<feature type="transmembrane region" description="Helical" evidence="7">
    <location>
        <begin position="5"/>
        <end position="23"/>
    </location>
</feature>
<dbReference type="InterPro" id="IPR002758">
    <property type="entry name" value="Cation_antiport_E"/>
</dbReference>
<dbReference type="GO" id="GO:0005886">
    <property type="term" value="C:plasma membrane"/>
    <property type="evidence" value="ECO:0007669"/>
    <property type="project" value="UniProtKB-SubCell"/>
</dbReference>
<comment type="subcellular location">
    <subcellularLocation>
        <location evidence="1">Cell membrane</location>
        <topology evidence="1">Multi-pass membrane protein</topology>
    </subcellularLocation>
</comment>
<keyword evidence="9" id="KW-1185">Reference proteome</keyword>
<dbReference type="PANTHER" id="PTHR34584">
    <property type="entry name" value="NA(+)/H(+) ANTIPORTER SUBUNIT E1"/>
    <property type="match status" value="1"/>
</dbReference>
<evidence type="ECO:0000256" key="5">
    <source>
        <dbReference type="ARBA" id="ARBA00022989"/>
    </source>
</evidence>
<evidence type="ECO:0000256" key="4">
    <source>
        <dbReference type="ARBA" id="ARBA00022692"/>
    </source>
</evidence>
<organism evidence="8 9">
    <name type="scientific">Hujiaoplasma nucleasis</name>
    <dbReference type="NCBI Taxonomy" id="2725268"/>
    <lineage>
        <taxon>Bacteria</taxon>
        <taxon>Bacillati</taxon>
        <taxon>Mycoplasmatota</taxon>
        <taxon>Mollicutes</taxon>
        <taxon>Candidatus Izemoplasmatales</taxon>
        <taxon>Hujiaoplasmataceae</taxon>
        <taxon>Hujiaoplasma</taxon>
    </lineage>
</organism>
<dbReference type="GO" id="GO:0008324">
    <property type="term" value="F:monoatomic cation transmembrane transporter activity"/>
    <property type="evidence" value="ECO:0007669"/>
    <property type="project" value="InterPro"/>
</dbReference>
<dbReference type="PANTHER" id="PTHR34584:SF1">
    <property type="entry name" value="NA(+)_H(+) ANTIPORTER SUBUNIT E1"/>
    <property type="match status" value="1"/>
</dbReference>
<keyword evidence="6 7" id="KW-0472">Membrane</keyword>
<dbReference type="RefSeq" id="WP_312031057.1">
    <property type="nucleotide sequence ID" value="NZ_CP051151.1"/>
</dbReference>
<dbReference type="Pfam" id="PF01899">
    <property type="entry name" value="MNHE"/>
    <property type="match status" value="1"/>
</dbReference>
<gene>
    <name evidence="8" type="ORF">HF295_04865</name>
</gene>
<keyword evidence="4 7" id="KW-0812">Transmembrane</keyword>
<feature type="transmembrane region" description="Helical" evidence="7">
    <location>
        <begin position="61"/>
        <end position="83"/>
    </location>
</feature>
<feature type="transmembrane region" description="Helical" evidence="7">
    <location>
        <begin position="29"/>
        <end position="49"/>
    </location>
</feature>
<sequence length="166" mass="19063">MKKRYGAFVLFVLLFVFWFILSFEFSLEVAIIGLLASLMVVFFNYDLVFNQQAITKLTIRTIIRFFVLIFILIYNIILSNIHVAKIVLSKKMPIDPGFVTIKQKLKKELNQSLYANAITLTPGTLTVDMNKDEIVVHGLLKKYVRDLEGSSLEKAFLDLEGVKNHD</sequence>
<keyword evidence="3" id="KW-1003">Cell membrane</keyword>